<comment type="caution">
    <text evidence="3">The sequence shown here is derived from an EMBL/GenBank/DDBJ whole genome shotgun (WGS) entry which is preliminary data.</text>
</comment>
<keyword evidence="1" id="KW-0812">Transmembrane</keyword>
<gene>
    <name evidence="3" type="ORF">F4559_003824</name>
</gene>
<dbReference type="InterPro" id="IPR011600">
    <property type="entry name" value="Pept_C14_caspase"/>
</dbReference>
<sequence length="679" mass="73145">MRTALLIATDTYTDPTFGALRAPALDAGELDGVLAHPDIGDFTTEVLVNASAQDVRERVDAVFGRADRDDLVLLYLSGHGVKDRSGGLYFAAPDTRHDLLASTSIPAAFVRGVIDRSKARKVVVWLDCCYGGAFPTGMSPRAAGQVDVLDQLDDGRGCVIMTSATHVQYAYEPDGSVRDETGPSVFTRAIVEGLRTGAADLDGDGEVSTADLYAYVYERLRRESPDQTPTTSGMIAGDLRIAHVGVRLPAGLPDELRRLVRSTDPEFRALGLRLLAERADTGDDVAARTLDLLKGDDTPTPARESDHLKRCAMLWSNAAGVAFSPDSSLFAASGIVWDTVAWQEVHSIRGLNPGEAAFSPDGTLLAQGLRLGPALYSTTSWTLKTRARSTKSWPDRSGRLSFGHDGRLIVQWAPGHKPVLWVSAGNRWQERPLPVDHLRSLHLSRSTPLLVTLAVDGVVEVFDTTTRRPTGGPSVPEPAATAVAISPDGRLLAVADDQRTELRRTSDRQVVTTLPRGVTDWRGLAFAPDGRLLATVDLDGVRLWSVPSGNPVQSLHTELTHIEFSPDGRFLAGIAGNGQVWLWSVDPRDLATLPERRACPPTTRERRARLRHIDKIAGRTRVATGAAGLSGTVAVLDAWFSVTALVLASIGLLTLVLAVPEAVRWTLAQDLRPGGRSGR</sequence>
<dbReference type="SMART" id="SM00320">
    <property type="entry name" value="WD40"/>
    <property type="match status" value="3"/>
</dbReference>
<accession>A0A7W7T753</accession>
<protein>
    <submittedName>
        <fullName evidence="3">DNA-binding beta-propeller fold protein YncE</fullName>
    </submittedName>
</protein>
<dbReference type="InterPro" id="IPR018247">
    <property type="entry name" value="EF_Hand_1_Ca_BS"/>
</dbReference>
<dbReference type="PANTHER" id="PTHR19879">
    <property type="entry name" value="TRANSCRIPTION INITIATION FACTOR TFIID"/>
    <property type="match status" value="1"/>
</dbReference>
<dbReference type="PANTHER" id="PTHR19879:SF9">
    <property type="entry name" value="TRANSCRIPTION INITIATION FACTOR TFIID SUBUNIT 5"/>
    <property type="match status" value="1"/>
</dbReference>
<evidence type="ECO:0000259" key="2">
    <source>
        <dbReference type="Pfam" id="PF00656"/>
    </source>
</evidence>
<dbReference type="RefSeq" id="WP_184670462.1">
    <property type="nucleotide sequence ID" value="NZ_BAABAI010000024.1"/>
</dbReference>
<feature type="transmembrane region" description="Helical" evidence="1">
    <location>
        <begin position="638"/>
        <end position="659"/>
    </location>
</feature>
<dbReference type="InterPro" id="IPR015943">
    <property type="entry name" value="WD40/YVTN_repeat-like_dom_sf"/>
</dbReference>
<evidence type="ECO:0000313" key="3">
    <source>
        <dbReference type="EMBL" id="MBB4966465.1"/>
    </source>
</evidence>
<dbReference type="Gene3D" id="3.40.50.1460">
    <property type="match status" value="1"/>
</dbReference>
<dbReference type="SUPFAM" id="SSF52129">
    <property type="entry name" value="Caspase-like"/>
    <property type="match status" value="1"/>
</dbReference>
<dbReference type="InterPro" id="IPR011047">
    <property type="entry name" value="Quinoprotein_ADH-like_sf"/>
</dbReference>
<organism evidence="3 4">
    <name type="scientific">Saccharothrix violaceirubra</name>
    <dbReference type="NCBI Taxonomy" id="413306"/>
    <lineage>
        <taxon>Bacteria</taxon>
        <taxon>Bacillati</taxon>
        <taxon>Actinomycetota</taxon>
        <taxon>Actinomycetes</taxon>
        <taxon>Pseudonocardiales</taxon>
        <taxon>Pseudonocardiaceae</taxon>
        <taxon>Saccharothrix</taxon>
    </lineage>
</organism>
<feature type="domain" description="Peptidase C14 caspase" evidence="2">
    <location>
        <begin position="2"/>
        <end position="235"/>
    </location>
</feature>
<name>A0A7W7T753_9PSEU</name>
<evidence type="ECO:0000256" key="1">
    <source>
        <dbReference type="SAM" id="Phobius"/>
    </source>
</evidence>
<dbReference type="Proteomes" id="UP000542674">
    <property type="component" value="Unassembled WGS sequence"/>
</dbReference>
<dbReference type="InterPro" id="IPR001680">
    <property type="entry name" value="WD40_rpt"/>
</dbReference>
<keyword evidence="1" id="KW-1133">Transmembrane helix</keyword>
<keyword evidence="1" id="KW-0472">Membrane</keyword>
<dbReference type="EMBL" id="JACHJS010000001">
    <property type="protein sequence ID" value="MBB4966465.1"/>
    <property type="molecule type" value="Genomic_DNA"/>
</dbReference>
<dbReference type="InterPro" id="IPR029030">
    <property type="entry name" value="Caspase-like_dom_sf"/>
</dbReference>
<keyword evidence="3" id="KW-0238">DNA-binding</keyword>
<dbReference type="GO" id="GO:0003677">
    <property type="term" value="F:DNA binding"/>
    <property type="evidence" value="ECO:0007669"/>
    <property type="project" value="UniProtKB-KW"/>
</dbReference>
<reference evidence="3 4" key="1">
    <citation type="submission" date="2020-08" db="EMBL/GenBank/DDBJ databases">
        <title>Sequencing the genomes of 1000 actinobacteria strains.</title>
        <authorList>
            <person name="Klenk H.-P."/>
        </authorList>
    </citation>
    <scope>NUCLEOTIDE SEQUENCE [LARGE SCALE GENOMIC DNA]</scope>
    <source>
        <strain evidence="3 4">DSM 45084</strain>
    </source>
</reference>
<dbReference type="GO" id="GO:0004197">
    <property type="term" value="F:cysteine-type endopeptidase activity"/>
    <property type="evidence" value="ECO:0007669"/>
    <property type="project" value="InterPro"/>
</dbReference>
<dbReference type="Pfam" id="PF00656">
    <property type="entry name" value="Peptidase_C14"/>
    <property type="match status" value="1"/>
</dbReference>
<dbReference type="Pfam" id="PF00400">
    <property type="entry name" value="WD40"/>
    <property type="match status" value="1"/>
</dbReference>
<keyword evidence="4" id="KW-1185">Reference proteome</keyword>
<evidence type="ECO:0000313" key="4">
    <source>
        <dbReference type="Proteomes" id="UP000542674"/>
    </source>
</evidence>
<proteinExistence type="predicted"/>
<dbReference type="NCBIfam" id="NF047832">
    <property type="entry name" value="caspase_w_EACC1"/>
    <property type="match status" value="1"/>
</dbReference>
<dbReference type="Gene3D" id="2.130.10.10">
    <property type="entry name" value="YVTN repeat-like/Quinoprotein amine dehydrogenase"/>
    <property type="match status" value="1"/>
</dbReference>
<dbReference type="GO" id="GO:0006508">
    <property type="term" value="P:proteolysis"/>
    <property type="evidence" value="ECO:0007669"/>
    <property type="project" value="InterPro"/>
</dbReference>
<dbReference type="PROSITE" id="PS00018">
    <property type="entry name" value="EF_HAND_1"/>
    <property type="match status" value="1"/>
</dbReference>
<dbReference type="AlphaFoldDB" id="A0A7W7T753"/>
<dbReference type="SUPFAM" id="SSF50998">
    <property type="entry name" value="Quinoprotein alcohol dehydrogenase-like"/>
    <property type="match status" value="1"/>
</dbReference>